<sequence>MAVSCLTPYRQSNVDHPRPHLTKSRLTTPLVARTRCEDFRVEEIPAYEPTGEGEHACIEIEKRGIPTSEAIVRIARALGVRPSAVGHAGLKDARAVTRQRLTVVGVASADVEALELDLERDGVRVLGATRTQGKLRIGHTNGNRFEIVLRGTAEGEEARVATELRAGLDDLARRGVPGWFGAQRYGHRGDSGEIGIALVRGAWREAFDLMCGRPGPRDFGRVLEARQLYDAGDFAGAAALWPRSYREPRAICAALAKDGRGLEGADPEAIVRRLDRTQLRLLVSAAQSLLFDRVLARRMPHVERLLDGDVVRFATSNGGFVVERAADEQHRADAFEISPSGPLFGAKEQRPTGAALELEEAVLGEAGLTREHFAASGPLSCSGARRPLRTKLTEPDVDAGRDDLGPFVRLRFALAPGVFATTVLDELTGGALRVVERDERANAKPSGDGPRRD</sequence>
<dbReference type="Gene3D" id="1.10.1510.30">
    <property type="match status" value="1"/>
</dbReference>
<dbReference type="EMBL" id="CP036290">
    <property type="protein sequence ID" value="QDU83849.1"/>
    <property type="molecule type" value="Genomic_DNA"/>
</dbReference>
<dbReference type="NCBIfam" id="TIGR00094">
    <property type="entry name" value="tRNA_TruD_broad"/>
    <property type="match status" value="1"/>
</dbReference>
<dbReference type="GO" id="GO:0031119">
    <property type="term" value="P:tRNA pseudouridine synthesis"/>
    <property type="evidence" value="ECO:0007669"/>
    <property type="project" value="UniProtKB-UniRule"/>
</dbReference>
<accession>A0A518CX98</accession>
<feature type="region of interest" description="Disordered" evidence="5">
    <location>
        <begin position="1"/>
        <end position="22"/>
    </location>
</feature>
<dbReference type="PROSITE" id="PS01268">
    <property type="entry name" value="UPF0024"/>
    <property type="match status" value="1"/>
</dbReference>
<keyword evidence="8" id="KW-1185">Reference proteome</keyword>
<name>A0A518CX98_9BACT</name>
<protein>
    <recommendedName>
        <fullName evidence="4">tRNA pseudouridine synthase D</fullName>
        <ecNumber evidence="4">5.4.99.27</ecNumber>
    </recommendedName>
    <alternativeName>
        <fullName evidence="4">tRNA pseudouridine(13) synthase</fullName>
    </alternativeName>
    <alternativeName>
        <fullName evidence="4">tRNA pseudouridylate synthase D</fullName>
    </alternativeName>
    <alternativeName>
        <fullName evidence="4">tRNA-uridine isomerase D</fullName>
    </alternativeName>
</protein>
<evidence type="ECO:0000256" key="2">
    <source>
        <dbReference type="ARBA" id="ARBA00022694"/>
    </source>
</evidence>
<dbReference type="InterPro" id="IPR042214">
    <property type="entry name" value="TruD_catalytic"/>
</dbReference>
<evidence type="ECO:0000313" key="8">
    <source>
        <dbReference type="Proteomes" id="UP000319342"/>
    </source>
</evidence>
<dbReference type="GO" id="GO:0160150">
    <property type="term" value="F:tRNA pseudouridine(13) synthase activity"/>
    <property type="evidence" value="ECO:0007669"/>
    <property type="project" value="UniProtKB-EC"/>
</dbReference>
<dbReference type="PANTHER" id="PTHR47811:SF1">
    <property type="entry name" value="TRNA PSEUDOURIDINE SYNTHASE D"/>
    <property type="match status" value="1"/>
</dbReference>
<organism evidence="7 8">
    <name type="scientific">Rohdeia mirabilis</name>
    <dbReference type="NCBI Taxonomy" id="2528008"/>
    <lineage>
        <taxon>Bacteria</taxon>
        <taxon>Pseudomonadati</taxon>
        <taxon>Planctomycetota</taxon>
        <taxon>Planctomycetia</taxon>
        <taxon>Planctomycetia incertae sedis</taxon>
        <taxon>Rohdeia</taxon>
    </lineage>
</organism>
<dbReference type="AlphaFoldDB" id="A0A518CX98"/>
<dbReference type="InterPro" id="IPR020103">
    <property type="entry name" value="PsdUridine_synth_cat_dom_sf"/>
</dbReference>
<dbReference type="InterPro" id="IPR001656">
    <property type="entry name" value="PsdUridine_synth_TruD"/>
</dbReference>
<keyword evidence="2 4" id="KW-0819">tRNA processing</keyword>
<dbReference type="SUPFAM" id="SSF55120">
    <property type="entry name" value="Pseudouridine synthase"/>
    <property type="match status" value="1"/>
</dbReference>
<dbReference type="InterPro" id="IPR011760">
    <property type="entry name" value="PsdUridine_synth_TruD_insert"/>
</dbReference>
<evidence type="ECO:0000313" key="7">
    <source>
        <dbReference type="EMBL" id="QDU83849.1"/>
    </source>
</evidence>
<dbReference type="Gene3D" id="3.30.2350.20">
    <property type="entry name" value="TruD, catalytic domain"/>
    <property type="match status" value="1"/>
</dbReference>
<evidence type="ECO:0000256" key="1">
    <source>
        <dbReference type="ARBA" id="ARBA00007953"/>
    </source>
</evidence>
<feature type="active site" description="Nucleophile" evidence="4">
    <location>
        <position position="92"/>
    </location>
</feature>
<dbReference type="EC" id="5.4.99.27" evidence="4"/>
<dbReference type="PANTHER" id="PTHR47811">
    <property type="entry name" value="TRNA PSEUDOURIDINE SYNTHASE D"/>
    <property type="match status" value="1"/>
</dbReference>
<comment type="similarity">
    <text evidence="1 4">Belongs to the pseudouridine synthase TruD family.</text>
</comment>
<dbReference type="GO" id="GO:0003723">
    <property type="term" value="F:RNA binding"/>
    <property type="evidence" value="ECO:0007669"/>
    <property type="project" value="InterPro"/>
</dbReference>
<dbReference type="InterPro" id="IPR020119">
    <property type="entry name" value="PsdUridine_synth_TruD_CS"/>
</dbReference>
<dbReference type="Pfam" id="PF01142">
    <property type="entry name" value="TruD"/>
    <property type="match status" value="1"/>
</dbReference>
<dbReference type="Proteomes" id="UP000319342">
    <property type="component" value="Chromosome"/>
</dbReference>
<dbReference type="InterPro" id="IPR050170">
    <property type="entry name" value="TruD_pseudoU_synthase"/>
</dbReference>
<dbReference type="Gene3D" id="3.30.70.3160">
    <property type="match status" value="1"/>
</dbReference>
<dbReference type="PROSITE" id="PS50984">
    <property type="entry name" value="TRUD"/>
    <property type="match status" value="1"/>
</dbReference>
<evidence type="ECO:0000256" key="3">
    <source>
        <dbReference type="ARBA" id="ARBA00023235"/>
    </source>
</evidence>
<comment type="catalytic activity">
    <reaction evidence="4">
        <text>uridine(13) in tRNA = pseudouridine(13) in tRNA</text>
        <dbReference type="Rhea" id="RHEA:42540"/>
        <dbReference type="Rhea" id="RHEA-COMP:10105"/>
        <dbReference type="Rhea" id="RHEA-COMP:10106"/>
        <dbReference type="ChEBI" id="CHEBI:65314"/>
        <dbReference type="ChEBI" id="CHEBI:65315"/>
        <dbReference type="EC" id="5.4.99.27"/>
    </reaction>
</comment>
<dbReference type="GO" id="GO:0005829">
    <property type="term" value="C:cytosol"/>
    <property type="evidence" value="ECO:0007669"/>
    <property type="project" value="TreeGrafter"/>
</dbReference>
<evidence type="ECO:0000256" key="4">
    <source>
        <dbReference type="HAMAP-Rule" id="MF_01082"/>
    </source>
</evidence>
<evidence type="ECO:0000256" key="5">
    <source>
        <dbReference type="SAM" id="MobiDB-lite"/>
    </source>
</evidence>
<feature type="domain" description="TRUD" evidence="6">
    <location>
        <begin position="175"/>
        <end position="390"/>
    </location>
</feature>
<dbReference type="PIRSF" id="PIRSF037016">
    <property type="entry name" value="Pseudouridin_synth_euk_prd"/>
    <property type="match status" value="1"/>
</dbReference>
<evidence type="ECO:0000259" key="6">
    <source>
        <dbReference type="PROSITE" id="PS50984"/>
    </source>
</evidence>
<gene>
    <name evidence="7" type="primary">truD_1</name>
    <name evidence="4" type="synonym">truD</name>
    <name evidence="7" type="ORF">Pla163_09500</name>
</gene>
<comment type="function">
    <text evidence="4">Responsible for synthesis of pseudouridine from uracil-13 in transfer RNAs.</text>
</comment>
<reference evidence="7 8" key="1">
    <citation type="submission" date="2019-02" db="EMBL/GenBank/DDBJ databases">
        <title>Deep-cultivation of Planctomycetes and their phenomic and genomic characterization uncovers novel biology.</title>
        <authorList>
            <person name="Wiegand S."/>
            <person name="Jogler M."/>
            <person name="Boedeker C."/>
            <person name="Pinto D."/>
            <person name="Vollmers J."/>
            <person name="Rivas-Marin E."/>
            <person name="Kohn T."/>
            <person name="Peeters S.H."/>
            <person name="Heuer A."/>
            <person name="Rast P."/>
            <person name="Oberbeckmann S."/>
            <person name="Bunk B."/>
            <person name="Jeske O."/>
            <person name="Meyerdierks A."/>
            <person name="Storesund J.E."/>
            <person name="Kallscheuer N."/>
            <person name="Luecker S."/>
            <person name="Lage O.M."/>
            <person name="Pohl T."/>
            <person name="Merkel B.J."/>
            <person name="Hornburger P."/>
            <person name="Mueller R.-W."/>
            <person name="Bruemmer F."/>
            <person name="Labrenz M."/>
            <person name="Spormann A.M."/>
            <person name="Op den Camp H."/>
            <person name="Overmann J."/>
            <person name="Amann R."/>
            <person name="Jetten M.S.M."/>
            <person name="Mascher T."/>
            <person name="Medema M.H."/>
            <person name="Devos D.P."/>
            <person name="Kaster A.-K."/>
            <person name="Ovreas L."/>
            <person name="Rohde M."/>
            <person name="Galperin M.Y."/>
            <person name="Jogler C."/>
        </authorList>
    </citation>
    <scope>NUCLEOTIDE SEQUENCE [LARGE SCALE GENOMIC DNA]</scope>
    <source>
        <strain evidence="7 8">Pla163</strain>
    </source>
</reference>
<keyword evidence="3 4" id="KW-0413">Isomerase</keyword>
<proteinExistence type="inferred from homology"/>
<dbReference type="HAMAP" id="MF_01082">
    <property type="entry name" value="TruD"/>
    <property type="match status" value="1"/>
</dbReference>